<dbReference type="InterPro" id="IPR041472">
    <property type="entry name" value="BL00235/CARNS1_N"/>
</dbReference>
<feature type="domain" description="N-acetyltransferase" evidence="6">
    <location>
        <begin position="534"/>
        <end position="661"/>
    </location>
</feature>
<keyword evidence="1" id="KW-0436">Ligase</keyword>
<proteinExistence type="predicted"/>
<dbReference type="EMBL" id="FOGJ01000023">
    <property type="protein sequence ID" value="SES20808.1"/>
    <property type="molecule type" value="Genomic_DNA"/>
</dbReference>
<evidence type="ECO:0000256" key="4">
    <source>
        <dbReference type="PROSITE-ProRule" id="PRU00409"/>
    </source>
</evidence>
<dbReference type="Pfam" id="PF07478">
    <property type="entry name" value="Dala_Dala_lig_C"/>
    <property type="match status" value="1"/>
</dbReference>
<dbReference type="Gene3D" id="3.40.630.30">
    <property type="match status" value="1"/>
</dbReference>
<dbReference type="Pfam" id="PF12746">
    <property type="entry name" value="GNAT_acetyltran"/>
    <property type="match status" value="1"/>
</dbReference>
<evidence type="ECO:0000256" key="2">
    <source>
        <dbReference type="ARBA" id="ARBA00022741"/>
    </source>
</evidence>
<dbReference type="GO" id="GO:0016747">
    <property type="term" value="F:acyltransferase activity, transferring groups other than amino-acyl groups"/>
    <property type="evidence" value="ECO:0007669"/>
    <property type="project" value="InterPro"/>
</dbReference>
<keyword evidence="3 4" id="KW-0067">ATP-binding</keyword>
<dbReference type="GO" id="GO:0005524">
    <property type="term" value="F:ATP binding"/>
    <property type="evidence" value="ECO:0007669"/>
    <property type="project" value="UniProtKB-UniRule"/>
</dbReference>
<evidence type="ECO:0000259" key="5">
    <source>
        <dbReference type="PROSITE" id="PS50975"/>
    </source>
</evidence>
<evidence type="ECO:0000313" key="8">
    <source>
        <dbReference type="Proteomes" id="UP000182584"/>
    </source>
</evidence>
<keyword evidence="2 4" id="KW-0547">Nucleotide-binding</keyword>
<dbReference type="SUPFAM" id="SSF55729">
    <property type="entry name" value="Acyl-CoA N-acyltransferases (Nat)"/>
    <property type="match status" value="1"/>
</dbReference>
<dbReference type="Gene3D" id="3.30.1490.20">
    <property type="entry name" value="ATP-grasp fold, A domain"/>
    <property type="match status" value="1"/>
</dbReference>
<gene>
    <name evidence="7" type="ORF">SAMN04487884_12324</name>
</gene>
<dbReference type="Gene3D" id="3.40.630.110">
    <property type="entry name" value="GNAT acetyltransferase-like"/>
    <property type="match status" value="1"/>
</dbReference>
<dbReference type="Pfam" id="PF18130">
    <property type="entry name" value="ATPgrasp_N"/>
    <property type="match status" value="1"/>
</dbReference>
<accession>A0A1H9VGW7</accession>
<name>A0A1H9VGW7_BUTFI</name>
<dbReference type="PANTHER" id="PTHR43585">
    <property type="entry name" value="FUMIPYRROLE BIOSYNTHESIS PROTEIN C"/>
    <property type="match status" value="1"/>
</dbReference>
<dbReference type="InterPro" id="IPR011761">
    <property type="entry name" value="ATP-grasp"/>
</dbReference>
<dbReference type="GO" id="GO:0008716">
    <property type="term" value="F:D-alanine-D-alanine ligase activity"/>
    <property type="evidence" value="ECO:0007669"/>
    <property type="project" value="InterPro"/>
</dbReference>
<dbReference type="InterPro" id="IPR000182">
    <property type="entry name" value="GNAT_dom"/>
</dbReference>
<dbReference type="InterPro" id="IPR042573">
    <property type="entry name" value="GNAT_acetyltra_N"/>
</dbReference>
<dbReference type="Gene3D" id="3.40.50.20">
    <property type="match status" value="1"/>
</dbReference>
<dbReference type="OrthoDB" id="7054616at2"/>
<dbReference type="Proteomes" id="UP000182584">
    <property type="component" value="Unassembled WGS sequence"/>
</dbReference>
<dbReference type="InterPro" id="IPR027365">
    <property type="entry name" value="GNAT_acetyltra_YdfB-like"/>
</dbReference>
<protein>
    <submittedName>
        <fullName evidence="7">Biotin carboxylase</fullName>
    </submittedName>
</protein>
<sequence length="661" mass="74610">MKTLMILCTVPDERLEIVLQQARKLGYRTVFCGEKQYTAGDVPADRIVTANWNDTAQLIHIAAEEEIDGVVGLCDPAAIPAAEIAQTLGLTGNSPDSVKQLLSKSSFRLLQQKAGVFCPHHAVINSPQEMQHICKSLRFPIIVKPMLSSSSHGMTVLSNMSDASAAFDEAAAVSRNGAVCVEEFIKNDTLRVIESDVFVMGNEILWDGIRYCYRLPEAPLRPVYDVYPVCLSKDEEQEYRHTLSAVLKQAGIRYGELNVEGFFTPENRFFIVEINPRPGGHYTPQTVQLYTGIDLARLLITTAVGDHSYYDELKTSHREREYKYLLDHSVFSKKNGVLDHIHVDPSLKQNLISMRYLHGQKEGDSVKNIVDAVRPIAIIVFAFDEKDELERVRKNITKLVCPVLKEEQTEIKTVYELIDPSKASALFDNWENTIIYSCLQGLMGKILVTDTEHPESACAKLGCFGFYAGKPEPELLHHRQKDYYIFVPQTAEWAELIQEYFPAAKRITRYATKKVAHFNVEQLLENIKMLPDGCKLREIDAEIYDKCIKSRLTSDFVSAFASKEMFLQYGRGVVILKDGEIVSGASSFSYYNGGIELEVDTVETERKKHLALATASALILRCLKEKLYPNWDAHSVASLRLAEKLGYELDHEYPAYELKLL</sequence>
<dbReference type="PANTHER" id="PTHR43585:SF2">
    <property type="entry name" value="ATP-GRASP ENZYME FSQD"/>
    <property type="match status" value="1"/>
</dbReference>
<evidence type="ECO:0000256" key="3">
    <source>
        <dbReference type="ARBA" id="ARBA00022840"/>
    </source>
</evidence>
<reference evidence="7 8" key="1">
    <citation type="submission" date="2016-10" db="EMBL/GenBank/DDBJ databases">
        <authorList>
            <person name="de Groot N.N."/>
        </authorList>
    </citation>
    <scope>NUCLEOTIDE SEQUENCE [LARGE SCALE GENOMIC DNA]</scope>
    <source>
        <strain evidence="7 8">AR40</strain>
    </source>
</reference>
<dbReference type="RefSeq" id="WP_081357165.1">
    <property type="nucleotide sequence ID" value="NZ_FOGJ01000023.1"/>
</dbReference>
<evidence type="ECO:0000313" key="7">
    <source>
        <dbReference type="EMBL" id="SES20808.1"/>
    </source>
</evidence>
<evidence type="ECO:0000259" key="6">
    <source>
        <dbReference type="PROSITE" id="PS51186"/>
    </source>
</evidence>
<dbReference type="Gene3D" id="3.30.470.20">
    <property type="entry name" value="ATP-grasp fold, B domain"/>
    <property type="match status" value="1"/>
</dbReference>
<dbReference type="InterPro" id="IPR016181">
    <property type="entry name" value="Acyl_CoA_acyltransferase"/>
</dbReference>
<dbReference type="SUPFAM" id="SSF56059">
    <property type="entry name" value="Glutathione synthetase ATP-binding domain-like"/>
    <property type="match status" value="1"/>
</dbReference>
<dbReference type="InterPro" id="IPR011095">
    <property type="entry name" value="Dala_Dala_lig_C"/>
</dbReference>
<dbReference type="InterPro" id="IPR013815">
    <property type="entry name" value="ATP_grasp_subdomain_1"/>
</dbReference>
<dbReference type="AlphaFoldDB" id="A0A1H9VGW7"/>
<dbReference type="PROSITE" id="PS50975">
    <property type="entry name" value="ATP_GRASP"/>
    <property type="match status" value="1"/>
</dbReference>
<dbReference type="PROSITE" id="PS51186">
    <property type="entry name" value="GNAT"/>
    <property type="match status" value="1"/>
</dbReference>
<organism evidence="7 8">
    <name type="scientific">Butyrivibrio fibrisolvens</name>
    <dbReference type="NCBI Taxonomy" id="831"/>
    <lineage>
        <taxon>Bacteria</taxon>
        <taxon>Bacillati</taxon>
        <taxon>Bacillota</taxon>
        <taxon>Clostridia</taxon>
        <taxon>Lachnospirales</taxon>
        <taxon>Lachnospiraceae</taxon>
        <taxon>Butyrivibrio</taxon>
    </lineage>
</organism>
<evidence type="ECO:0000256" key="1">
    <source>
        <dbReference type="ARBA" id="ARBA00022598"/>
    </source>
</evidence>
<dbReference type="GO" id="GO:0046872">
    <property type="term" value="F:metal ion binding"/>
    <property type="evidence" value="ECO:0007669"/>
    <property type="project" value="InterPro"/>
</dbReference>
<dbReference type="InterPro" id="IPR052032">
    <property type="entry name" value="ATP-dep_AA_Ligase"/>
</dbReference>
<feature type="domain" description="ATP-grasp" evidence="5">
    <location>
        <begin position="108"/>
        <end position="304"/>
    </location>
</feature>